<feature type="non-terminal residue" evidence="1">
    <location>
        <position position="120"/>
    </location>
</feature>
<name>A0ACA9PVQ9_9GLOM</name>
<dbReference type="Proteomes" id="UP000789702">
    <property type="component" value="Unassembled WGS sequence"/>
</dbReference>
<keyword evidence="2" id="KW-1185">Reference proteome</keyword>
<dbReference type="EMBL" id="CAJVPU010034058">
    <property type="protein sequence ID" value="CAG8724147.1"/>
    <property type="molecule type" value="Genomic_DNA"/>
</dbReference>
<accession>A0ACA9PVQ9</accession>
<protein>
    <submittedName>
        <fullName evidence="1">15770_t:CDS:1</fullName>
    </submittedName>
</protein>
<evidence type="ECO:0000313" key="2">
    <source>
        <dbReference type="Proteomes" id="UP000789702"/>
    </source>
</evidence>
<reference evidence="1" key="1">
    <citation type="submission" date="2021-06" db="EMBL/GenBank/DDBJ databases">
        <authorList>
            <person name="Kallberg Y."/>
            <person name="Tangrot J."/>
            <person name="Rosling A."/>
        </authorList>
    </citation>
    <scope>NUCLEOTIDE SEQUENCE</scope>
    <source>
        <strain evidence="1">IL203A</strain>
    </source>
</reference>
<proteinExistence type="predicted"/>
<comment type="caution">
    <text evidence="1">The sequence shown here is derived from an EMBL/GenBank/DDBJ whole genome shotgun (WGS) entry which is preliminary data.</text>
</comment>
<sequence>FSKDKLEKNTLGNMMKEIAHASGINVDDQKITNHSGRRTAIQLLSDLNVNEHEMMQFSDHRSTNGLRTYKNPNDQQRLKNFTLLLNAIQESLIIQQESQIIYQESQVMQHESQVMQQESP</sequence>
<feature type="non-terminal residue" evidence="1">
    <location>
        <position position="1"/>
    </location>
</feature>
<evidence type="ECO:0000313" key="1">
    <source>
        <dbReference type="EMBL" id="CAG8724147.1"/>
    </source>
</evidence>
<gene>
    <name evidence="1" type="ORF">DHETER_LOCUS13010</name>
</gene>
<organism evidence="1 2">
    <name type="scientific">Dentiscutata heterogama</name>
    <dbReference type="NCBI Taxonomy" id="1316150"/>
    <lineage>
        <taxon>Eukaryota</taxon>
        <taxon>Fungi</taxon>
        <taxon>Fungi incertae sedis</taxon>
        <taxon>Mucoromycota</taxon>
        <taxon>Glomeromycotina</taxon>
        <taxon>Glomeromycetes</taxon>
        <taxon>Diversisporales</taxon>
        <taxon>Gigasporaceae</taxon>
        <taxon>Dentiscutata</taxon>
    </lineage>
</organism>